<evidence type="ECO:0000313" key="3">
    <source>
        <dbReference type="Proteomes" id="UP001501666"/>
    </source>
</evidence>
<evidence type="ECO:0000313" key="2">
    <source>
        <dbReference type="EMBL" id="GAA2698846.1"/>
    </source>
</evidence>
<name>A0ABN3TF35_9ACTN</name>
<feature type="signal peptide" evidence="1">
    <location>
        <begin position="1"/>
        <end position="36"/>
    </location>
</feature>
<reference evidence="2 3" key="1">
    <citation type="journal article" date="2019" name="Int. J. Syst. Evol. Microbiol.">
        <title>The Global Catalogue of Microorganisms (GCM) 10K type strain sequencing project: providing services to taxonomists for standard genome sequencing and annotation.</title>
        <authorList>
            <consortium name="The Broad Institute Genomics Platform"/>
            <consortium name="The Broad Institute Genome Sequencing Center for Infectious Disease"/>
            <person name="Wu L."/>
            <person name="Ma J."/>
        </authorList>
    </citation>
    <scope>NUCLEOTIDE SEQUENCE [LARGE SCALE GENOMIC DNA]</scope>
    <source>
        <strain evidence="2 3">JCM 6835</strain>
    </source>
</reference>
<evidence type="ECO:0000256" key="1">
    <source>
        <dbReference type="SAM" id="SignalP"/>
    </source>
</evidence>
<keyword evidence="3" id="KW-1185">Reference proteome</keyword>
<proteinExistence type="predicted"/>
<dbReference type="EMBL" id="BAAATE010000053">
    <property type="protein sequence ID" value="GAA2698846.1"/>
    <property type="molecule type" value="Genomic_DNA"/>
</dbReference>
<feature type="chain" id="PRO_5046647398" evidence="1">
    <location>
        <begin position="37"/>
        <end position="161"/>
    </location>
</feature>
<gene>
    <name evidence="2" type="ORF">GCM10010412_094910</name>
</gene>
<protein>
    <submittedName>
        <fullName evidence="2">Uncharacterized protein</fullName>
    </submittedName>
</protein>
<organism evidence="2 3">
    <name type="scientific">Nonomuraea recticatena</name>
    <dbReference type="NCBI Taxonomy" id="46178"/>
    <lineage>
        <taxon>Bacteria</taxon>
        <taxon>Bacillati</taxon>
        <taxon>Actinomycetota</taxon>
        <taxon>Actinomycetes</taxon>
        <taxon>Streptosporangiales</taxon>
        <taxon>Streptosporangiaceae</taxon>
        <taxon>Nonomuraea</taxon>
    </lineage>
</organism>
<dbReference type="Proteomes" id="UP001501666">
    <property type="component" value="Unassembled WGS sequence"/>
</dbReference>
<accession>A0ABN3TF35</accession>
<comment type="caution">
    <text evidence="2">The sequence shown here is derived from an EMBL/GenBank/DDBJ whole genome shotgun (WGS) entry which is preliminary data.</text>
</comment>
<sequence>MVVMVRLQDTTQAKSRTRKVGAVVAAVASVTGMVFAAAPATAAAYPTSTFSIQVGASYYKGTVTWYNRSVGVTGAFKAVGCRRVYADTRIANSGRRLDWQSSSTWCDESGPATLAVNADVPGGATKVNVWMTTGNPNEGLEHFSCYRDFSTCFGPYVGLPQ</sequence>
<keyword evidence="1" id="KW-0732">Signal</keyword>